<evidence type="ECO:0000313" key="1">
    <source>
        <dbReference type="EMBL" id="RFM27348.1"/>
    </source>
</evidence>
<gene>
    <name evidence="1" type="ORF">DXN05_15085</name>
</gene>
<reference evidence="1 2" key="1">
    <citation type="submission" date="2018-08" db="EMBL/GenBank/DDBJ databases">
        <title>Chitinophagaceae sp. K23C18032701, a novel bacterium isolated from forest soil.</title>
        <authorList>
            <person name="Wang C."/>
        </authorList>
    </citation>
    <scope>NUCLEOTIDE SEQUENCE [LARGE SCALE GENOMIC DNA]</scope>
    <source>
        <strain evidence="1 2">K23C18032701</strain>
    </source>
</reference>
<organism evidence="1 2">
    <name type="scientific">Deminuibacter soli</name>
    <dbReference type="NCBI Taxonomy" id="2291815"/>
    <lineage>
        <taxon>Bacteria</taxon>
        <taxon>Pseudomonadati</taxon>
        <taxon>Bacteroidota</taxon>
        <taxon>Chitinophagia</taxon>
        <taxon>Chitinophagales</taxon>
        <taxon>Chitinophagaceae</taxon>
        <taxon>Deminuibacter</taxon>
    </lineage>
</organism>
<dbReference type="RefSeq" id="WP_116848106.1">
    <property type="nucleotide sequence ID" value="NZ_QTJU01000005.1"/>
</dbReference>
<dbReference type="OrthoDB" id="648192at2"/>
<proteinExistence type="predicted"/>
<dbReference type="AlphaFoldDB" id="A0A3E1NHU6"/>
<evidence type="ECO:0000313" key="2">
    <source>
        <dbReference type="Proteomes" id="UP000261284"/>
    </source>
</evidence>
<dbReference type="InterPro" id="IPR029057">
    <property type="entry name" value="PRTase-like"/>
</dbReference>
<name>A0A3E1NHU6_9BACT</name>
<dbReference type="Proteomes" id="UP000261284">
    <property type="component" value="Unassembled WGS sequence"/>
</dbReference>
<dbReference type="Gene3D" id="3.40.50.2020">
    <property type="match status" value="1"/>
</dbReference>
<keyword evidence="2" id="KW-1185">Reference proteome</keyword>
<accession>A0A3E1NHU6</accession>
<dbReference type="EMBL" id="QTJU01000005">
    <property type="protein sequence ID" value="RFM27348.1"/>
    <property type="molecule type" value="Genomic_DNA"/>
</dbReference>
<sequence length="233" mass="26571">MRKLSSYAAQSAGVRTLLDKLADNNTGIDEYKASFYELGVALSSVIWETQHLLPNLKVTLACSSEDADWLSKGILDDFKRHKTDINLAVFWNSRTNPFEDTNYTVAPITKFYIEPYEEVDLLIICKSIISTSCVIRTNLNYLIERIEPKKIFIASPVLLANSIGKLKNEFPQEISDKFDFFYFAEDQDLNDKGEVVPGIGGSVYQRLGLVDSLAKNKYIPEIVRERRERISER</sequence>
<comment type="caution">
    <text evidence="1">The sequence shown here is derived from an EMBL/GenBank/DDBJ whole genome shotgun (WGS) entry which is preliminary data.</text>
</comment>
<protein>
    <submittedName>
        <fullName evidence="1">Uncharacterized protein</fullName>
    </submittedName>
</protein>